<dbReference type="SUPFAM" id="SSF52540">
    <property type="entry name" value="P-loop containing nucleoside triphosphate hydrolases"/>
    <property type="match status" value="1"/>
</dbReference>
<dbReference type="Proteomes" id="UP001597299">
    <property type="component" value="Unassembled WGS sequence"/>
</dbReference>
<evidence type="ECO:0000256" key="1">
    <source>
        <dbReference type="ARBA" id="ARBA00005417"/>
    </source>
</evidence>
<dbReference type="Gene3D" id="3.40.50.300">
    <property type="entry name" value="P-loop containing nucleotide triphosphate hydrolases"/>
    <property type="match status" value="1"/>
</dbReference>
<dbReference type="InterPro" id="IPR017871">
    <property type="entry name" value="ABC_transporter-like_CS"/>
</dbReference>
<proteinExistence type="inferred from homology"/>
<keyword evidence="2" id="KW-0813">Transport</keyword>
<keyword evidence="4 6" id="KW-0067">ATP-binding</keyword>
<feature type="domain" description="ABC transporter" evidence="5">
    <location>
        <begin position="4"/>
        <end position="236"/>
    </location>
</feature>
<dbReference type="InterPro" id="IPR050166">
    <property type="entry name" value="ABC_transporter_ATP-bind"/>
</dbReference>
<dbReference type="InterPro" id="IPR027417">
    <property type="entry name" value="P-loop_NTPase"/>
</dbReference>
<dbReference type="PROSITE" id="PS50893">
    <property type="entry name" value="ABC_TRANSPORTER_2"/>
    <property type="match status" value="1"/>
</dbReference>
<name>A0ABW4Z1N2_9HYPH</name>
<gene>
    <name evidence="6" type="ORF">ACFSNC_19065</name>
</gene>
<keyword evidence="7" id="KW-1185">Reference proteome</keyword>
<evidence type="ECO:0000256" key="3">
    <source>
        <dbReference type="ARBA" id="ARBA00022741"/>
    </source>
</evidence>
<dbReference type="InterPro" id="IPR003439">
    <property type="entry name" value="ABC_transporter-like_ATP-bd"/>
</dbReference>
<evidence type="ECO:0000259" key="5">
    <source>
        <dbReference type="PROSITE" id="PS50893"/>
    </source>
</evidence>
<dbReference type="EMBL" id="JBHUHD010000001">
    <property type="protein sequence ID" value="MFD2142511.1"/>
    <property type="molecule type" value="Genomic_DNA"/>
</dbReference>
<dbReference type="PANTHER" id="PTHR42788">
    <property type="entry name" value="TAURINE IMPORT ATP-BINDING PROTEIN-RELATED"/>
    <property type="match status" value="1"/>
</dbReference>
<dbReference type="Pfam" id="PF00005">
    <property type="entry name" value="ABC_tran"/>
    <property type="match status" value="1"/>
</dbReference>
<comment type="caution">
    <text evidence="6">The sequence shown here is derived from an EMBL/GenBank/DDBJ whole genome shotgun (WGS) entry which is preliminary data.</text>
</comment>
<protein>
    <submittedName>
        <fullName evidence="6">ABC transporter ATP-binding protein</fullName>
    </submittedName>
</protein>
<accession>A0ABW4Z1N2</accession>
<dbReference type="GO" id="GO:0005524">
    <property type="term" value="F:ATP binding"/>
    <property type="evidence" value="ECO:0007669"/>
    <property type="project" value="UniProtKB-KW"/>
</dbReference>
<dbReference type="SMART" id="SM00382">
    <property type="entry name" value="AAA"/>
    <property type="match status" value="1"/>
</dbReference>
<dbReference type="PROSITE" id="PS00211">
    <property type="entry name" value="ABC_TRANSPORTER_1"/>
    <property type="match status" value="1"/>
</dbReference>
<sequence>MTGIVLDIVEKRFPAAAGAPAAPIYRDFRLDVAPFSFLVLLAPSGSGKTTLLNMIAGLDRDFAGRIGFEPAAGGAFGPEGPRIAYAFQNPRLLPWRRVLDNVALPLGGGEAAREAALAMLREVGLEEQAGAYPERLSLGQQRRVALARAFVLDPDVLLMDEPFVSLDEAGAARLRDLLRRLLARRPTTVVFVTHDSREAVELGTRLVRLDGAPARIVADIPVTLSAEDRCSPAMVEALRRQVVGHGSSADRS</sequence>
<reference evidence="7" key="1">
    <citation type="journal article" date="2019" name="Int. J. Syst. Evol. Microbiol.">
        <title>The Global Catalogue of Microorganisms (GCM) 10K type strain sequencing project: providing services to taxonomists for standard genome sequencing and annotation.</title>
        <authorList>
            <consortium name="The Broad Institute Genomics Platform"/>
            <consortium name="The Broad Institute Genome Sequencing Center for Infectious Disease"/>
            <person name="Wu L."/>
            <person name="Ma J."/>
        </authorList>
    </citation>
    <scope>NUCLEOTIDE SEQUENCE [LARGE SCALE GENOMIC DNA]</scope>
    <source>
        <strain evidence="7">CCM 7435</strain>
    </source>
</reference>
<dbReference type="PANTHER" id="PTHR42788:SF19">
    <property type="entry name" value="ALIPHATIC SULFONATES IMPORT ATP-BINDING PROTEIN SSUB 2"/>
    <property type="match status" value="1"/>
</dbReference>
<organism evidence="6 7">
    <name type="scientific">Ancylobacter oerskovii</name>
    <dbReference type="NCBI Taxonomy" id="459519"/>
    <lineage>
        <taxon>Bacteria</taxon>
        <taxon>Pseudomonadati</taxon>
        <taxon>Pseudomonadota</taxon>
        <taxon>Alphaproteobacteria</taxon>
        <taxon>Hyphomicrobiales</taxon>
        <taxon>Xanthobacteraceae</taxon>
        <taxon>Ancylobacter</taxon>
    </lineage>
</organism>
<comment type="similarity">
    <text evidence="1">Belongs to the ABC transporter superfamily.</text>
</comment>
<evidence type="ECO:0000313" key="7">
    <source>
        <dbReference type="Proteomes" id="UP001597299"/>
    </source>
</evidence>
<evidence type="ECO:0000313" key="6">
    <source>
        <dbReference type="EMBL" id="MFD2142511.1"/>
    </source>
</evidence>
<evidence type="ECO:0000256" key="4">
    <source>
        <dbReference type="ARBA" id="ARBA00022840"/>
    </source>
</evidence>
<keyword evidence="3" id="KW-0547">Nucleotide-binding</keyword>
<dbReference type="InterPro" id="IPR003593">
    <property type="entry name" value="AAA+_ATPase"/>
</dbReference>
<dbReference type="RefSeq" id="WP_343207751.1">
    <property type="nucleotide sequence ID" value="NZ_JAHBGB010000037.1"/>
</dbReference>
<evidence type="ECO:0000256" key="2">
    <source>
        <dbReference type="ARBA" id="ARBA00022448"/>
    </source>
</evidence>